<evidence type="ECO:0000313" key="10">
    <source>
        <dbReference type="Proteomes" id="UP001056756"/>
    </source>
</evidence>
<dbReference type="EMBL" id="CP097899">
    <property type="protein sequence ID" value="URN96490.1"/>
    <property type="molecule type" value="Genomic_DNA"/>
</dbReference>
<evidence type="ECO:0000256" key="6">
    <source>
        <dbReference type="ARBA" id="ARBA00022989"/>
    </source>
</evidence>
<keyword evidence="4" id="KW-1003">Cell membrane</keyword>
<evidence type="ECO:0000256" key="3">
    <source>
        <dbReference type="ARBA" id="ARBA00022449"/>
    </source>
</evidence>
<keyword evidence="3" id="KW-0813">Transport</keyword>
<dbReference type="Proteomes" id="UP001056756">
    <property type="component" value="Chromosome"/>
</dbReference>
<feature type="transmembrane region" description="Helical" evidence="8">
    <location>
        <begin position="24"/>
        <end position="45"/>
    </location>
</feature>
<evidence type="ECO:0000256" key="2">
    <source>
        <dbReference type="ARBA" id="ARBA00006228"/>
    </source>
</evidence>
<keyword evidence="7 8" id="KW-0472">Membrane</keyword>
<organism evidence="9 10">
    <name type="scientific">Candidatus Pristimantibacillus lignocellulolyticus</name>
    <dbReference type="NCBI Taxonomy" id="2994561"/>
    <lineage>
        <taxon>Bacteria</taxon>
        <taxon>Bacillati</taxon>
        <taxon>Bacillota</taxon>
        <taxon>Bacilli</taxon>
        <taxon>Bacillales</taxon>
        <taxon>Paenibacillaceae</taxon>
        <taxon>Candidatus Pristimantibacillus</taxon>
    </lineage>
</organism>
<protein>
    <submittedName>
        <fullName evidence="9">Na+/H+ antiporter subunit E</fullName>
    </submittedName>
</protein>
<keyword evidence="5 8" id="KW-0812">Transmembrane</keyword>
<evidence type="ECO:0000256" key="1">
    <source>
        <dbReference type="ARBA" id="ARBA00004651"/>
    </source>
</evidence>
<dbReference type="PIRSF" id="PIRSF019239">
    <property type="entry name" value="MrpE"/>
    <property type="match status" value="1"/>
</dbReference>
<proteinExistence type="inferred from homology"/>
<dbReference type="AlphaFoldDB" id="A0A9J6ZK24"/>
<keyword evidence="6 8" id="KW-1133">Transmembrane helix</keyword>
<dbReference type="GO" id="GO:0008324">
    <property type="term" value="F:monoatomic cation transmembrane transporter activity"/>
    <property type="evidence" value="ECO:0007669"/>
    <property type="project" value="InterPro"/>
</dbReference>
<feature type="transmembrane region" description="Helical" evidence="8">
    <location>
        <begin position="57"/>
        <end position="76"/>
    </location>
</feature>
<comment type="similarity">
    <text evidence="2">Belongs to the CPA3 antiporters (TC 2.A.63) subunit E family.</text>
</comment>
<keyword evidence="3" id="KW-0050">Antiport</keyword>
<dbReference type="Pfam" id="PF01899">
    <property type="entry name" value="MNHE"/>
    <property type="match status" value="1"/>
</dbReference>
<dbReference type="InterPro" id="IPR002758">
    <property type="entry name" value="Cation_antiport_E"/>
</dbReference>
<evidence type="ECO:0000256" key="4">
    <source>
        <dbReference type="ARBA" id="ARBA00022475"/>
    </source>
</evidence>
<evidence type="ECO:0000313" key="9">
    <source>
        <dbReference type="EMBL" id="URN96490.1"/>
    </source>
</evidence>
<comment type="subcellular location">
    <subcellularLocation>
        <location evidence="1">Cell membrane</location>
        <topology evidence="1">Multi-pass membrane protein</topology>
    </subcellularLocation>
</comment>
<reference evidence="9" key="1">
    <citation type="submission" date="2022-05" db="EMBL/GenBank/DDBJ databases">
        <title>Novel bacterial taxa in a minimal lignocellulolytic consortium and its capacity to transform plastics disclosed by genome-resolved metagenomics.</title>
        <authorList>
            <person name="Rodriguez C.A.D."/>
            <person name="Diaz-Garcia L."/>
            <person name="Herrera K."/>
            <person name="Tarazona N.A."/>
            <person name="Sproer C."/>
            <person name="Overmann J."/>
            <person name="Jimenez D.J."/>
        </authorList>
    </citation>
    <scope>NUCLEOTIDE SEQUENCE</scope>
    <source>
        <strain evidence="9">MAG5</strain>
    </source>
</reference>
<dbReference type="GO" id="GO:0015297">
    <property type="term" value="F:antiporter activity"/>
    <property type="evidence" value="ECO:0007669"/>
    <property type="project" value="UniProtKB-KW"/>
</dbReference>
<gene>
    <name evidence="9" type="ORF">NAG76_09835</name>
</gene>
<sequence>MTTQILINLLIAFIWMLLNESWNIVIFAVGYVVGFIIILTMRRFFPTPFYGRKLYSVIKLLILFVVELFKSSIVVLKEILRPRLTIEPGIFKSETILETDFEITLLISLLTLTPGSVVMEVDPKQKVMYIHAMDAKDFHNNITKTKKKFENAIIEVMR</sequence>
<accession>A0A9J6ZK24</accession>
<dbReference type="PANTHER" id="PTHR34584">
    <property type="entry name" value="NA(+)/H(+) ANTIPORTER SUBUNIT E1"/>
    <property type="match status" value="1"/>
</dbReference>
<evidence type="ECO:0000256" key="7">
    <source>
        <dbReference type="ARBA" id="ARBA00023136"/>
    </source>
</evidence>
<name>A0A9J6ZK24_9BACL</name>
<dbReference type="GO" id="GO:0005886">
    <property type="term" value="C:plasma membrane"/>
    <property type="evidence" value="ECO:0007669"/>
    <property type="project" value="UniProtKB-SubCell"/>
</dbReference>
<dbReference type="PANTHER" id="PTHR34584:SF1">
    <property type="entry name" value="NA(+)_H(+) ANTIPORTER SUBUNIT E1"/>
    <property type="match status" value="1"/>
</dbReference>
<dbReference type="KEGG" id="plig:NAG76_09835"/>
<evidence type="ECO:0000256" key="5">
    <source>
        <dbReference type="ARBA" id="ARBA00022692"/>
    </source>
</evidence>
<evidence type="ECO:0000256" key="8">
    <source>
        <dbReference type="SAM" id="Phobius"/>
    </source>
</evidence>